<evidence type="ECO:0008006" key="3">
    <source>
        <dbReference type="Google" id="ProtNLM"/>
    </source>
</evidence>
<dbReference type="GO" id="GO:0010073">
    <property type="term" value="P:meristem maintenance"/>
    <property type="evidence" value="ECO:0007669"/>
    <property type="project" value="InterPro"/>
</dbReference>
<comment type="caution">
    <text evidence="1">The sequence shown here is derived from an EMBL/GenBank/DDBJ whole genome shotgun (WGS) entry which is preliminary data.</text>
</comment>
<dbReference type="InterPro" id="IPR044824">
    <property type="entry name" value="MAIN-like"/>
</dbReference>
<gene>
    <name evidence="1" type="ORF">Ahy_A08g038660</name>
</gene>
<dbReference type="EMBL" id="SDMP01000008">
    <property type="protein sequence ID" value="RYR42189.1"/>
    <property type="molecule type" value="Genomic_DNA"/>
</dbReference>
<sequence length="160" mass="18951">MAEARSLYRLNGVTHVFGSINEERQQNMPLHDRIVRIYARTYIMMLLSTQLFIDKSRNRLPFVARLDDMGSYNWGSTALAWLYRCMCWVANRNATYLPSSDRKEERVVQCRLALNRLGDQDPYASLDVMAIVHPEILTEEHSWLWRTCTYLIYFAVIEWH</sequence>
<reference evidence="1 2" key="1">
    <citation type="submission" date="2019-01" db="EMBL/GenBank/DDBJ databases">
        <title>Sequencing of cultivated peanut Arachis hypogaea provides insights into genome evolution and oil improvement.</title>
        <authorList>
            <person name="Chen X."/>
        </authorList>
    </citation>
    <scope>NUCLEOTIDE SEQUENCE [LARGE SCALE GENOMIC DNA]</scope>
    <source>
        <strain evidence="2">cv. Fuhuasheng</strain>
        <tissue evidence="1">Leaves</tissue>
    </source>
</reference>
<dbReference type="AlphaFoldDB" id="A0A445BTZ5"/>
<dbReference type="PANTHER" id="PTHR46033">
    <property type="entry name" value="PROTEIN MAIN-LIKE 2"/>
    <property type="match status" value="1"/>
</dbReference>
<accession>A0A445BTZ5</accession>
<name>A0A445BTZ5_ARAHY</name>
<dbReference type="PANTHER" id="PTHR46033:SF8">
    <property type="entry name" value="PROTEIN MAINTENANCE OF MERISTEMS-LIKE"/>
    <property type="match status" value="1"/>
</dbReference>
<evidence type="ECO:0000313" key="1">
    <source>
        <dbReference type="EMBL" id="RYR42189.1"/>
    </source>
</evidence>
<keyword evidence="2" id="KW-1185">Reference proteome</keyword>
<evidence type="ECO:0000313" key="2">
    <source>
        <dbReference type="Proteomes" id="UP000289738"/>
    </source>
</evidence>
<protein>
    <recommendedName>
        <fullName evidence="3">Aminotransferase-like plant mobile domain-containing protein</fullName>
    </recommendedName>
</protein>
<proteinExistence type="predicted"/>
<organism evidence="1 2">
    <name type="scientific">Arachis hypogaea</name>
    <name type="common">Peanut</name>
    <dbReference type="NCBI Taxonomy" id="3818"/>
    <lineage>
        <taxon>Eukaryota</taxon>
        <taxon>Viridiplantae</taxon>
        <taxon>Streptophyta</taxon>
        <taxon>Embryophyta</taxon>
        <taxon>Tracheophyta</taxon>
        <taxon>Spermatophyta</taxon>
        <taxon>Magnoliopsida</taxon>
        <taxon>eudicotyledons</taxon>
        <taxon>Gunneridae</taxon>
        <taxon>Pentapetalae</taxon>
        <taxon>rosids</taxon>
        <taxon>fabids</taxon>
        <taxon>Fabales</taxon>
        <taxon>Fabaceae</taxon>
        <taxon>Papilionoideae</taxon>
        <taxon>50 kb inversion clade</taxon>
        <taxon>dalbergioids sensu lato</taxon>
        <taxon>Dalbergieae</taxon>
        <taxon>Pterocarpus clade</taxon>
        <taxon>Arachis</taxon>
    </lineage>
</organism>
<dbReference type="Proteomes" id="UP000289738">
    <property type="component" value="Chromosome A08"/>
</dbReference>